<dbReference type="GO" id="GO:0006780">
    <property type="term" value="P:uroporphyrinogen III biosynthetic process"/>
    <property type="evidence" value="ECO:0007669"/>
    <property type="project" value="InterPro"/>
</dbReference>
<comment type="caution">
    <text evidence="2">The sequence shown here is derived from an EMBL/GenBank/DDBJ whole genome shotgun (WGS) entry which is preliminary data.</text>
</comment>
<dbReference type="GO" id="GO:0004852">
    <property type="term" value="F:uroporphyrinogen-III synthase activity"/>
    <property type="evidence" value="ECO:0007669"/>
    <property type="project" value="InterPro"/>
</dbReference>
<dbReference type="PANTHER" id="PTHR40082:SF1">
    <property type="entry name" value="BLR5956 PROTEIN"/>
    <property type="match status" value="1"/>
</dbReference>
<dbReference type="SUPFAM" id="SSF69618">
    <property type="entry name" value="HemD-like"/>
    <property type="match status" value="1"/>
</dbReference>
<protein>
    <recommendedName>
        <fullName evidence="1">Tetrapyrrole biosynthesis uroporphyrinogen III synthase domain-containing protein</fullName>
    </recommendedName>
</protein>
<evidence type="ECO:0000259" key="1">
    <source>
        <dbReference type="Pfam" id="PF02602"/>
    </source>
</evidence>
<proteinExistence type="predicted"/>
<gene>
    <name evidence="2" type="ORF">CA615_05930</name>
</gene>
<evidence type="ECO:0000313" key="2">
    <source>
        <dbReference type="EMBL" id="RAP02769.1"/>
    </source>
</evidence>
<dbReference type="PANTHER" id="PTHR40082">
    <property type="entry name" value="BLR5956 PROTEIN"/>
    <property type="match status" value="1"/>
</dbReference>
<dbReference type="InterPro" id="IPR039793">
    <property type="entry name" value="UROS/Hem4"/>
</dbReference>
<dbReference type="EMBL" id="NGJK01000077">
    <property type="protein sequence ID" value="RAP02769.1"/>
    <property type="molecule type" value="Genomic_DNA"/>
</dbReference>
<dbReference type="InterPro" id="IPR036108">
    <property type="entry name" value="4pyrrol_syn_uPrphyn_synt_sf"/>
</dbReference>
<dbReference type="AlphaFoldDB" id="A0A328Q7K8"/>
<dbReference type="CDD" id="cd06578">
    <property type="entry name" value="HemD"/>
    <property type="match status" value="1"/>
</dbReference>
<sequence>MSGNNFNNKNVVITRPIERSQTLSDMILKKGGKPIIVPTLELQLVESKELVYIIENIETFDWIVFTSPAGVKSFFKLCKLDIIPSKIAVIGVKTEEELLKYGFNPDLIPKDFTAEGLLESFKSINLKNKNVALPRTLSAREVLPKGLEDYGASVLIAEAYTSGIPHDTTKIIELCNDIIDGLVDIITFTSPLTVKNLMEVYKNSQPSRLDELILALKNRVVVASIGPITAKSLSEYGICTIEPSRYTVKDMVEAILQNI</sequence>
<feature type="domain" description="Tetrapyrrole biosynthesis uroporphyrinogen III synthase" evidence="1">
    <location>
        <begin position="23"/>
        <end position="253"/>
    </location>
</feature>
<dbReference type="InterPro" id="IPR003754">
    <property type="entry name" value="4pyrrol_synth_uPrphyn_synth"/>
</dbReference>
<name>A0A328Q7K8_9EURY</name>
<organism evidence="2 3">
    <name type="scientific">Methanosphaera stadtmanae</name>
    <dbReference type="NCBI Taxonomy" id="2317"/>
    <lineage>
        <taxon>Archaea</taxon>
        <taxon>Methanobacteriati</taxon>
        <taxon>Methanobacteriota</taxon>
        <taxon>Methanomada group</taxon>
        <taxon>Methanobacteria</taxon>
        <taxon>Methanobacteriales</taxon>
        <taxon>Methanobacteriaceae</taxon>
        <taxon>Methanosphaera</taxon>
    </lineage>
</organism>
<reference evidence="2 3" key="1">
    <citation type="submission" date="2017-05" db="EMBL/GenBank/DDBJ databases">
        <title>Host range expansion of the Methanosphaera genus to humans and monogastric animals involves recent and extensive reduction in genome content.</title>
        <authorList>
            <person name="Hoedt E.C."/>
            <person name="Volmer J.G."/>
            <person name="Parks D.H."/>
            <person name="Rosewarne C.P."/>
            <person name="Denman S.E."/>
            <person name="Mcsweeney C.S."/>
            <person name="O Cuiv P."/>
            <person name="Hugenholtz P."/>
            <person name="Tyson G.W."/>
            <person name="Morrison M."/>
        </authorList>
    </citation>
    <scope>NUCLEOTIDE SEQUENCE [LARGE SCALE GENOMIC DNA]</scope>
    <source>
        <strain evidence="2 3">PA5</strain>
    </source>
</reference>
<dbReference type="RefSeq" id="WP_112149682.1">
    <property type="nucleotide sequence ID" value="NZ_NGJK01000077.1"/>
</dbReference>
<dbReference type="Gene3D" id="3.40.50.10090">
    <property type="match status" value="2"/>
</dbReference>
<dbReference type="Pfam" id="PF02602">
    <property type="entry name" value="HEM4"/>
    <property type="match status" value="1"/>
</dbReference>
<dbReference type="Proteomes" id="UP000248557">
    <property type="component" value="Unassembled WGS sequence"/>
</dbReference>
<accession>A0A328Q7K8</accession>
<evidence type="ECO:0000313" key="3">
    <source>
        <dbReference type="Proteomes" id="UP000248557"/>
    </source>
</evidence>